<name>A0A1W0X031_HYPEX</name>
<dbReference type="Proteomes" id="UP000192578">
    <property type="component" value="Unassembled WGS sequence"/>
</dbReference>
<keyword evidence="2" id="KW-1185">Reference proteome</keyword>
<proteinExistence type="predicted"/>
<dbReference type="AlphaFoldDB" id="A0A1W0X031"/>
<comment type="caution">
    <text evidence="1">The sequence shown here is derived from an EMBL/GenBank/DDBJ whole genome shotgun (WGS) entry which is preliminary data.</text>
</comment>
<accession>A0A1W0X031</accession>
<reference evidence="2" key="1">
    <citation type="submission" date="2017-01" db="EMBL/GenBank/DDBJ databases">
        <title>Comparative genomics of anhydrobiosis in the tardigrade Hypsibius dujardini.</title>
        <authorList>
            <person name="Yoshida Y."/>
            <person name="Koutsovoulos G."/>
            <person name="Laetsch D."/>
            <person name="Stevens L."/>
            <person name="Kumar S."/>
            <person name="Horikawa D."/>
            <person name="Ishino K."/>
            <person name="Komine S."/>
            <person name="Tomita M."/>
            <person name="Blaxter M."/>
            <person name="Arakawa K."/>
        </authorList>
    </citation>
    <scope>NUCLEOTIDE SEQUENCE [LARGE SCALE GENOMIC DNA]</scope>
    <source>
        <strain evidence="2">Z151</strain>
    </source>
</reference>
<sequence>MIIAGSGSPSSLGYDTMGSAYDIAIDKAGELYPDIFRSFSVTRHFTSGKFSKCSCADATGETIVALGNFCTINRNFKEDITVIASVATLGLLDDKRRFPTVLPFGGISYNKPRTGYYRVTVLAARNVNAVSIPLDSNTDAAIETALQSCSTRSSVTVLASIFPELYVTILEAAFRLRLADGHHVR</sequence>
<evidence type="ECO:0000313" key="1">
    <source>
        <dbReference type="EMBL" id="OQV20768.1"/>
    </source>
</evidence>
<evidence type="ECO:0000313" key="2">
    <source>
        <dbReference type="Proteomes" id="UP000192578"/>
    </source>
</evidence>
<dbReference type="EMBL" id="MTYJ01000028">
    <property type="protein sequence ID" value="OQV20768.1"/>
    <property type="molecule type" value="Genomic_DNA"/>
</dbReference>
<gene>
    <name evidence="1" type="ORF">BV898_05345</name>
</gene>
<protein>
    <submittedName>
        <fullName evidence="1">Uncharacterized protein</fullName>
    </submittedName>
</protein>
<organism evidence="1 2">
    <name type="scientific">Hypsibius exemplaris</name>
    <name type="common">Freshwater tardigrade</name>
    <dbReference type="NCBI Taxonomy" id="2072580"/>
    <lineage>
        <taxon>Eukaryota</taxon>
        <taxon>Metazoa</taxon>
        <taxon>Ecdysozoa</taxon>
        <taxon>Tardigrada</taxon>
        <taxon>Eutardigrada</taxon>
        <taxon>Parachela</taxon>
        <taxon>Hypsibioidea</taxon>
        <taxon>Hypsibiidae</taxon>
        <taxon>Hypsibius</taxon>
    </lineage>
</organism>